<protein>
    <submittedName>
        <fullName evidence="1">Uncharacterized protein</fullName>
    </submittedName>
</protein>
<accession>A0A1U7PY82</accession>
<gene>
    <name evidence="1" type="ORF">SAMN05660493_03254</name>
</gene>
<dbReference type="EMBL" id="FTPU01000067">
    <property type="protein sequence ID" value="SIT98773.1"/>
    <property type="molecule type" value="Genomic_DNA"/>
</dbReference>
<organism evidence="1 2">
    <name type="scientific">Epilithonimonas bovis DSM 19482</name>
    <dbReference type="NCBI Taxonomy" id="1121284"/>
    <lineage>
        <taxon>Bacteria</taxon>
        <taxon>Pseudomonadati</taxon>
        <taxon>Bacteroidota</taxon>
        <taxon>Flavobacteriia</taxon>
        <taxon>Flavobacteriales</taxon>
        <taxon>Weeksellaceae</taxon>
        <taxon>Chryseobacterium group</taxon>
        <taxon>Epilithonimonas</taxon>
    </lineage>
</organism>
<dbReference type="RefSeq" id="WP_076784543.1">
    <property type="nucleotide sequence ID" value="NZ_FTPU01000067.1"/>
</dbReference>
<evidence type="ECO:0000313" key="2">
    <source>
        <dbReference type="Proteomes" id="UP000187261"/>
    </source>
</evidence>
<name>A0A1U7PY82_9FLAO</name>
<dbReference type="AlphaFoldDB" id="A0A1U7PY82"/>
<evidence type="ECO:0000313" key="1">
    <source>
        <dbReference type="EMBL" id="SIT98773.1"/>
    </source>
</evidence>
<sequence>MTTLQRIIWILFLTIGLISNNSCGDRVDFVLKTEYIYNNKTTQNIVIKLINSQDLVYKSYTINPNSSLNLLFESEGTGILPAFWIDNGNSKPTKIKVLFETDNKCITYQNNGGILNYKNYDNYNDSMNNNHKNTLLFDFDSSELSTATTCQ</sequence>
<reference evidence="2" key="1">
    <citation type="submission" date="2016-10" db="EMBL/GenBank/DDBJ databases">
        <authorList>
            <person name="Varghese N."/>
            <person name="Submissions S."/>
        </authorList>
    </citation>
    <scope>NUCLEOTIDE SEQUENCE [LARGE SCALE GENOMIC DNA]</scope>
    <source>
        <strain evidence="2">DSM 19482</strain>
    </source>
</reference>
<dbReference type="Proteomes" id="UP000187261">
    <property type="component" value="Unassembled WGS sequence"/>
</dbReference>
<keyword evidence="2" id="KW-1185">Reference proteome</keyword>
<dbReference type="STRING" id="1121284.SAMN05660493_03254"/>
<proteinExistence type="predicted"/>
<dbReference type="OrthoDB" id="1264131at2"/>